<dbReference type="Proteomes" id="UP000006738">
    <property type="component" value="Chromosome I"/>
</dbReference>
<name>A3NSU3_BURP0</name>
<dbReference type="EMBL" id="CP000572">
    <property type="protein sequence ID" value="ABN89422.1"/>
    <property type="molecule type" value="Genomic_DNA"/>
</dbReference>
<protein>
    <submittedName>
        <fullName evidence="1">Uncharacterized protein</fullName>
    </submittedName>
</protein>
<gene>
    <name evidence="1" type="ordered locus">BURPS1106A_1135</name>
</gene>
<dbReference type="AlphaFoldDB" id="A3NSU3"/>
<reference evidence="1 2" key="1">
    <citation type="submission" date="2007-02" db="EMBL/GenBank/DDBJ databases">
        <authorList>
            <person name="DeShazer D."/>
            <person name="Woods D.E."/>
            <person name="Nierman W.C."/>
        </authorList>
    </citation>
    <scope>NUCLEOTIDE SEQUENCE [LARGE SCALE GENOMIC DNA]</scope>
    <source>
        <strain evidence="1 2">1106a</strain>
    </source>
</reference>
<dbReference type="HOGENOM" id="CLU_3181173_0_0_4"/>
<evidence type="ECO:0000313" key="1">
    <source>
        <dbReference type="EMBL" id="ABN89422.1"/>
    </source>
</evidence>
<organism evidence="1 2">
    <name type="scientific">Burkholderia pseudomallei (strain 1106a)</name>
    <dbReference type="NCBI Taxonomy" id="357348"/>
    <lineage>
        <taxon>Bacteria</taxon>
        <taxon>Pseudomonadati</taxon>
        <taxon>Pseudomonadota</taxon>
        <taxon>Betaproteobacteria</taxon>
        <taxon>Burkholderiales</taxon>
        <taxon>Burkholderiaceae</taxon>
        <taxon>Burkholderia</taxon>
        <taxon>pseudomallei group</taxon>
    </lineage>
</organism>
<sequence>MGENRPARPVHLFARRASRGDAARISPQRIARVVPFDAAGSPQVSA</sequence>
<dbReference type="KEGG" id="bpl:BURPS1106A_1135"/>
<accession>A3NSU3</accession>
<evidence type="ECO:0000313" key="2">
    <source>
        <dbReference type="Proteomes" id="UP000006738"/>
    </source>
</evidence>
<proteinExistence type="predicted"/>